<organism evidence="1 2">
    <name type="scientific">Fusarium oligoseptatum</name>
    <dbReference type="NCBI Taxonomy" id="2604345"/>
    <lineage>
        <taxon>Eukaryota</taxon>
        <taxon>Fungi</taxon>
        <taxon>Dikarya</taxon>
        <taxon>Ascomycota</taxon>
        <taxon>Pezizomycotina</taxon>
        <taxon>Sordariomycetes</taxon>
        <taxon>Hypocreomycetidae</taxon>
        <taxon>Hypocreales</taxon>
        <taxon>Nectriaceae</taxon>
        <taxon>Fusarium</taxon>
        <taxon>Fusarium solani species complex</taxon>
    </lineage>
</organism>
<dbReference type="EMBL" id="NKCK01000238">
    <property type="protein sequence ID" value="RSL89970.1"/>
    <property type="molecule type" value="Genomic_DNA"/>
</dbReference>
<evidence type="ECO:0000313" key="1">
    <source>
        <dbReference type="EMBL" id="RSL89970.1"/>
    </source>
</evidence>
<protein>
    <submittedName>
        <fullName evidence="1">Uncharacterized protein</fullName>
    </submittedName>
</protein>
<dbReference type="AlphaFoldDB" id="A0A428SJJ9"/>
<dbReference type="STRING" id="1325735.A0A428SJJ9"/>
<comment type="caution">
    <text evidence="1">The sequence shown here is derived from an EMBL/GenBank/DDBJ whole genome shotgun (WGS) entry which is preliminary data.</text>
</comment>
<keyword evidence="2" id="KW-1185">Reference proteome</keyword>
<sequence length="461" mass="52166">MNTLSVPASTSALIRLKKVSVAIPHRVLQLSAWSFQPSPRLERAQHRWLREELASRLGTSLPLPAELRRAVAGYLIQEFVVAKNASLSLCDRAAVSNVSVASAITETYTTFEGQRYLQSISNAPVADDSWITPEVIYVAEDHAGIRQLILANDFITVSDVPGVWWKSFSVYGSDTSVGFHSDGIKLRYLSYRDYHGRGKTTRCLPSFSVPRDPEFSPYRYLFSHGPTTEPRQMSVFRHNEADIMGYSICCDPTVLALHTHCRFDDDLSCYESTPENATWIYMPIKKDERINHIWVRRHRSSNDKKALAFEMNSGRLLFFGRHKTWTLDERKYQWTLLSSPREIPGLELSLFFFDSLVPFCIRELGFDIPCPSSPRTPVLTSSLLSRPADPEFLDNPHWSCASVEDVVEVVPCRQTVKGETMITGLLLHYSDGNKASLGHMRLDRLDPAIAVDHSQKALSRV</sequence>
<accession>A0A428SJJ9</accession>
<proteinExistence type="predicted"/>
<dbReference type="Proteomes" id="UP000287144">
    <property type="component" value="Unassembled WGS sequence"/>
</dbReference>
<reference evidence="1 2" key="1">
    <citation type="submission" date="2017-06" db="EMBL/GenBank/DDBJ databases">
        <title>Comparative genomic analysis of Ambrosia Fusariam Clade fungi.</title>
        <authorList>
            <person name="Stajich J.E."/>
            <person name="Carrillo J."/>
            <person name="Kijimoto T."/>
            <person name="Eskalen A."/>
            <person name="O'Donnell K."/>
            <person name="Kasson M."/>
        </authorList>
    </citation>
    <scope>NUCLEOTIDE SEQUENCE [LARGE SCALE GENOMIC DNA]</scope>
    <source>
        <strain evidence="1 2">NRRL62579</strain>
    </source>
</reference>
<gene>
    <name evidence="1" type="ORF">CEP52_014741</name>
</gene>
<evidence type="ECO:0000313" key="2">
    <source>
        <dbReference type="Proteomes" id="UP000287144"/>
    </source>
</evidence>
<name>A0A428SJJ9_9HYPO</name>